<dbReference type="Pfam" id="PF08837">
    <property type="entry name" value="DUF1810"/>
    <property type="match status" value="1"/>
</dbReference>
<dbReference type="PIRSF" id="PIRSF008546">
    <property type="entry name" value="UCP008546"/>
    <property type="match status" value="1"/>
</dbReference>
<dbReference type="InterPro" id="IPR014937">
    <property type="entry name" value="DUF1810"/>
</dbReference>
<accession>A0ABU4AYV7</accession>
<dbReference type="SUPFAM" id="SSF140736">
    <property type="entry name" value="Rv1873-like"/>
    <property type="match status" value="1"/>
</dbReference>
<evidence type="ECO:0000313" key="1">
    <source>
        <dbReference type="EMBL" id="MDV6231405.1"/>
    </source>
</evidence>
<name>A0ABU4AYV7_9NOCA</name>
<comment type="caution">
    <text evidence="1">The sequence shown here is derived from an EMBL/GenBank/DDBJ whole genome shotgun (WGS) entry which is preliminary data.</text>
</comment>
<reference evidence="1 2" key="1">
    <citation type="submission" date="2023-10" db="EMBL/GenBank/DDBJ databases">
        <title>Development of a sustainable strategy for remediation of hydrocarbon-contaminated territories based on the waste exchange concept.</title>
        <authorList>
            <person name="Krivoruchko A."/>
        </authorList>
    </citation>
    <scope>NUCLEOTIDE SEQUENCE [LARGE SCALE GENOMIC DNA]</scope>
    <source>
        <strain evidence="1 2">IEGM 1322</strain>
    </source>
</reference>
<sequence length="146" mass="16526">MNDMTEYDLQRFVDAQDPVWTAVTKELKAGRKQTHWMWFVFPQLAGLGRSATAQHFGIADLTEAELYLSHEVLGPRLKKAARLVVAVEGRTVDEIFGYPDNLKLHSSMTLFAEATKGPSVFGEVLQKYFAGEFDGPTLDLLDERYR</sequence>
<dbReference type="InterPro" id="IPR036287">
    <property type="entry name" value="Rv1873-like_sf"/>
</dbReference>
<proteinExistence type="predicted"/>
<organism evidence="1 2">
    <name type="scientific">Rhodococcus cercidiphylli</name>
    <dbReference type="NCBI Taxonomy" id="489916"/>
    <lineage>
        <taxon>Bacteria</taxon>
        <taxon>Bacillati</taxon>
        <taxon>Actinomycetota</taxon>
        <taxon>Actinomycetes</taxon>
        <taxon>Mycobacteriales</taxon>
        <taxon>Nocardiaceae</taxon>
        <taxon>Rhodococcus</taxon>
    </lineage>
</organism>
<dbReference type="EMBL" id="JAWLKE010000004">
    <property type="protein sequence ID" value="MDV6231405.1"/>
    <property type="molecule type" value="Genomic_DNA"/>
</dbReference>
<dbReference type="Proteomes" id="UP001185899">
    <property type="component" value="Unassembled WGS sequence"/>
</dbReference>
<evidence type="ECO:0000313" key="2">
    <source>
        <dbReference type="Proteomes" id="UP001185899"/>
    </source>
</evidence>
<keyword evidence="2" id="KW-1185">Reference proteome</keyword>
<gene>
    <name evidence="1" type="ORF">R3P95_12665</name>
</gene>
<protein>
    <submittedName>
        <fullName evidence="1">DUF1810 domain-containing protein</fullName>
    </submittedName>
</protein>
<dbReference type="Gene3D" id="1.25.40.380">
    <property type="entry name" value="Protein of unknown function DUF1810"/>
    <property type="match status" value="1"/>
</dbReference>